<evidence type="ECO:0000313" key="3">
    <source>
        <dbReference type="Proteomes" id="UP000016930"/>
    </source>
</evidence>
<dbReference type="STRING" id="914234.M2QU19"/>
<accession>M2QU19</accession>
<gene>
    <name evidence="2" type="ORF">CERSUDRAFT_111156</name>
</gene>
<sequence>MVWSLYNEVLRHHDLQKVPLEIHQGVLRKCSPPPEEMRKTLALKIARKDMRYDYHPFEPRFQTIIRNIRAAGYEPELDDFHIILQQFAAVGHHRAAMQVLQEITHSGIQRAPKTFGLCLQALCHRLTLPVWHEHRETIVAEVARYCTRLLAQMAEENVGFTSANVDLTIRVLKETMDLDAFERLMRYAYGIDLRYPDRAPLEDWQSDSGPLANVASPKPPSAIAPSQRLPFSTDALNTTIDMLGRHQQISILVQAFEVLTSPLPPGANETSAFDDEDDFGVSEPNVTTFQRPSARPNKMSYHMLLKWISRADHAVFLRHYTLQAMKLYHAEDRRLRGDCMRIIGPETLADDSVPEGAELKLPKDIRPPRFTVDRNLLLPAFAYAKRNKDMELLRWIFWNSCRVLRKKRTDIKFYSEVCAVWEARDKERAAAERAALMLNNVEVSSDVFSESAASPATNIEAKSAAESATETEALPTDVVATPEPTVAEGSHPLISAFLGSAPPHQQKNKVQSHQISRVAFSALLRSISYILPSSNLQHRPAPWNVADSSWTAERVCQGGGWRSRVQDASYKGTTWPACLERQKRLYARS</sequence>
<dbReference type="OrthoDB" id="276151at2759"/>
<name>M2QU19_CERS8</name>
<protein>
    <submittedName>
        <fullName evidence="2">Uncharacterized protein</fullName>
    </submittedName>
</protein>
<dbReference type="EMBL" id="KB445792">
    <property type="protein sequence ID" value="EMD40558.1"/>
    <property type="molecule type" value="Genomic_DNA"/>
</dbReference>
<evidence type="ECO:0000313" key="2">
    <source>
        <dbReference type="EMBL" id="EMD40558.1"/>
    </source>
</evidence>
<organism evidence="2 3">
    <name type="scientific">Ceriporiopsis subvermispora (strain B)</name>
    <name type="common">White-rot fungus</name>
    <name type="synonym">Gelatoporia subvermispora</name>
    <dbReference type="NCBI Taxonomy" id="914234"/>
    <lineage>
        <taxon>Eukaryota</taxon>
        <taxon>Fungi</taxon>
        <taxon>Dikarya</taxon>
        <taxon>Basidiomycota</taxon>
        <taxon>Agaricomycotina</taxon>
        <taxon>Agaricomycetes</taxon>
        <taxon>Polyporales</taxon>
        <taxon>Gelatoporiaceae</taxon>
        <taxon>Gelatoporia</taxon>
    </lineage>
</organism>
<evidence type="ECO:0000256" key="1">
    <source>
        <dbReference type="SAM" id="MobiDB-lite"/>
    </source>
</evidence>
<dbReference type="HOGENOM" id="CLU_463068_0_0_1"/>
<reference evidence="2 3" key="1">
    <citation type="journal article" date="2012" name="Proc. Natl. Acad. Sci. U.S.A.">
        <title>Comparative genomics of Ceriporiopsis subvermispora and Phanerochaete chrysosporium provide insight into selective ligninolysis.</title>
        <authorList>
            <person name="Fernandez-Fueyo E."/>
            <person name="Ruiz-Duenas F.J."/>
            <person name="Ferreira P."/>
            <person name="Floudas D."/>
            <person name="Hibbett D.S."/>
            <person name="Canessa P."/>
            <person name="Larrondo L.F."/>
            <person name="James T.Y."/>
            <person name="Seelenfreund D."/>
            <person name="Lobos S."/>
            <person name="Polanco R."/>
            <person name="Tello M."/>
            <person name="Honda Y."/>
            <person name="Watanabe T."/>
            <person name="Watanabe T."/>
            <person name="Ryu J.S."/>
            <person name="Kubicek C.P."/>
            <person name="Schmoll M."/>
            <person name="Gaskell J."/>
            <person name="Hammel K.E."/>
            <person name="St John F.J."/>
            <person name="Vanden Wymelenberg A."/>
            <person name="Sabat G."/>
            <person name="Splinter BonDurant S."/>
            <person name="Syed K."/>
            <person name="Yadav J.S."/>
            <person name="Doddapaneni H."/>
            <person name="Subramanian V."/>
            <person name="Lavin J.L."/>
            <person name="Oguiza J.A."/>
            <person name="Perez G."/>
            <person name="Pisabarro A.G."/>
            <person name="Ramirez L."/>
            <person name="Santoyo F."/>
            <person name="Master E."/>
            <person name="Coutinho P.M."/>
            <person name="Henrissat B."/>
            <person name="Lombard V."/>
            <person name="Magnuson J.K."/>
            <person name="Kuees U."/>
            <person name="Hori C."/>
            <person name="Igarashi K."/>
            <person name="Samejima M."/>
            <person name="Held B.W."/>
            <person name="Barry K.W."/>
            <person name="LaButti K.M."/>
            <person name="Lapidus A."/>
            <person name="Lindquist E.A."/>
            <person name="Lucas S.M."/>
            <person name="Riley R."/>
            <person name="Salamov A.A."/>
            <person name="Hoffmeister D."/>
            <person name="Schwenk D."/>
            <person name="Hadar Y."/>
            <person name="Yarden O."/>
            <person name="de Vries R.P."/>
            <person name="Wiebenga A."/>
            <person name="Stenlid J."/>
            <person name="Eastwood D."/>
            <person name="Grigoriev I.V."/>
            <person name="Berka R.M."/>
            <person name="Blanchette R.A."/>
            <person name="Kersten P."/>
            <person name="Martinez A.T."/>
            <person name="Vicuna R."/>
            <person name="Cullen D."/>
        </authorList>
    </citation>
    <scope>NUCLEOTIDE SEQUENCE [LARGE SCALE GENOMIC DNA]</scope>
    <source>
        <strain evidence="2 3">B</strain>
    </source>
</reference>
<dbReference type="AlphaFoldDB" id="M2QU19"/>
<proteinExistence type="predicted"/>
<feature type="region of interest" description="Disordered" evidence="1">
    <location>
        <begin position="206"/>
        <end position="226"/>
    </location>
</feature>
<dbReference type="Proteomes" id="UP000016930">
    <property type="component" value="Unassembled WGS sequence"/>
</dbReference>
<keyword evidence="3" id="KW-1185">Reference proteome</keyword>